<name>A0A1H3ZBD5_9FLAO</name>
<accession>A0A1H3ZBD5</accession>
<proteinExistence type="predicted"/>
<evidence type="ECO:0000313" key="5">
    <source>
        <dbReference type="Proteomes" id="UP000198820"/>
    </source>
</evidence>
<keyword evidence="5" id="KW-1185">Reference proteome</keyword>
<dbReference type="AlphaFoldDB" id="A0A1H3ZBD5"/>
<keyword evidence="1" id="KW-0472">Membrane</keyword>
<feature type="coiled-coil region" evidence="2">
    <location>
        <begin position="24"/>
        <end position="79"/>
    </location>
</feature>
<dbReference type="PROSITE" id="PS51257">
    <property type="entry name" value="PROKAR_LIPOPROTEIN"/>
    <property type="match status" value="1"/>
</dbReference>
<dbReference type="InterPro" id="IPR050330">
    <property type="entry name" value="Bact_OuterMem_StrucFunc"/>
</dbReference>
<evidence type="ECO:0000256" key="2">
    <source>
        <dbReference type="SAM" id="Coils"/>
    </source>
</evidence>
<gene>
    <name evidence="4" type="ORF">SAMN05421540_1049</name>
</gene>
<dbReference type="STRING" id="908615.SAMN05421540_1049"/>
<dbReference type="RefSeq" id="WP_093241198.1">
    <property type="nucleotide sequence ID" value="NZ_FNQF01000004.1"/>
</dbReference>
<evidence type="ECO:0000259" key="3">
    <source>
        <dbReference type="PROSITE" id="PS51123"/>
    </source>
</evidence>
<dbReference type="Proteomes" id="UP000198820">
    <property type="component" value="Unassembled WGS sequence"/>
</dbReference>
<keyword evidence="2" id="KW-0175">Coiled coil</keyword>
<dbReference type="Pfam" id="PF00691">
    <property type="entry name" value="OmpA"/>
    <property type="match status" value="1"/>
</dbReference>
<organism evidence="4 5">
    <name type="scientific">Psychroflexus halocasei</name>
    <dbReference type="NCBI Taxonomy" id="908615"/>
    <lineage>
        <taxon>Bacteria</taxon>
        <taxon>Pseudomonadati</taxon>
        <taxon>Bacteroidota</taxon>
        <taxon>Flavobacteriia</taxon>
        <taxon>Flavobacteriales</taxon>
        <taxon>Flavobacteriaceae</taxon>
        <taxon>Psychroflexus</taxon>
    </lineage>
</organism>
<evidence type="ECO:0000313" key="4">
    <source>
        <dbReference type="EMBL" id="SEA20642.1"/>
    </source>
</evidence>
<dbReference type="Gene3D" id="3.30.1330.60">
    <property type="entry name" value="OmpA-like domain"/>
    <property type="match status" value="1"/>
</dbReference>
<sequence>MLKKVIVLSGFALLSVSCVSKKKLTQAENKLEMRDAEIAKLQEENEICEDNQTSMEDDLMMYQAQIEKLQDENENTLRLSEDGSLESPSTRNKVNRILSQVDDSRLAEAENFQDSLNIAFEENIKASLRNKLGENAEYADDLKVKVHQPMVEISIGESILFKSGSAFVNPKAYQLLKHISKILQSESTMMIRVEGHTDNQPVTTNTYIKDNWELSLKRSASVVRIFQDKFSVDGSRIIASGRSHFSPISDNSSAEGRQQNRRTEIKLAPDLKTFMEILGR</sequence>
<dbReference type="CDD" id="cd07185">
    <property type="entry name" value="OmpA_C-like"/>
    <property type="match status" value="1"/>
</dbReference>
<dbReference type="PANTHER" id="PTHR30329">
    <property type="entry name" value="STATOR ELEMENT OF FLAGELLAR MOTOR COMPLEX"/>
    <property type="match status" value="1"/>
</dbReference>
<dbReference type="GO" id="GO:0016020">
    <property type="term" value="C:membrane"/>
    <property type="evidence" value="ECO:0007669"/>
    <property type="project" value="UniProtKB-UniRule"/>
</dbReference>
<evidence type="ECO:0000256" key="1">
    <source>
        <dbReference type="PROSITE-ProRule" id="PRU00473"/>
    </source>
</evidence>
<dbReference type="SUPFAM" id="SSF103088">
    <property type="entry name" value="OmpA-like"/>
    <property type="match status" value="1"/>
</dbReference>
<reference evidence="4 5" key="1">
    <citation type="submission" date="2016-10" db="EMBL/GenBank/DDBJ databases">
        <authorList>
            <person name="de Groot N.N."/>
        </authorList>
    </citation>
    <scope>NUCLEOTIDE SEQUENCE [LARGE SCALE GENOMIC DNA]</scope>
    <source>
        <strain evidence="4 5">DSM 23581</strain>
    </source>
</reference>
<feature type="domain" description="OmpA-like" evidence="3">
    <location>
        <begin position="148"/>
        <end position="271"/>
    </location>
</feature>
<dbReference type="PANTHER" id="PTHR30329:SF20">
    <property type="entry name" value="EXPORTED PROTEIN"/>
    <property type="match status" value="1"/>
</dbReference>
<dbReference type="PROSITE" id="PS51123">
    <property type="entry name" value="OMPA_2"/>
    <property type="match status" value="1"/>
</dbReference>
<protein>
    <submittedName>
        <fullName evidence="4">Chemotaxis protein MotB</fullName>
    </submittedName>
</protein>
<dbReference type="InterPro" id="IPR006665">
    <property type="entry name" value="OmpA-like"/>
</dbReference>
<dbReference type="InterPro" id="IPR036737">
    <property type="entry name" value="OmpA-like_sf"/>
</dbReference>
<dbReference type="EMBL" id="FNQF01000004">
    <property type="protein sequence ID" value="SEA20642.1"/>
    <property type="molecule type" value="Genomic_DNA"/>
</dbReference>